<evidence type="ECO:0000256" key="7">
    <source>
        <dbReference type="ARBA" id="ARBA00022741"/>
    </source>
</evidence>
<feature type="transmembrane region" description="Helical" evidence="16">
    <location>
        <begin position="85"/>
        <end position="105"/>
    </location>
</feature>
<feature type="domain" description="HPt" evidence="21">
    <location>
        <begin position="1032"/>
        <end position="1124"/>
    </location>
</feature>
<accession>A0ABP7DS18</accession>
<organism evidence="22 23">
    <name type="scientific">Microlunatus aurantiacus</name>
    <dbReference type="NCBI Taxonomy" id="446786"/>
    <lineage>
        <taxon>Bacteria</taxon>
        <taxon>Bacillati</taxon>
        <taxon>Actinomycetota</taxon>
        <taxon>Actinomycetes</taxon>
        <taxon>Propionibacteriales</taxon>
        <taxon>Propionibacteriaceae</taxon>
        <taxon>Microlunatus</taxon>
    </lineage>
</organism>
<dbReference type="SMART" id="SM00448">
    <property type="entry name" value="REC"/>
    <property type="match status" value="2"/>
</dbReference>
<dbReference type="CDD" id="cd00130">
    <property type="entry name" value="PAS"/>
    <property type="match status" value="1"/>
</dbReference>
<feature type="domain" description="PAC" evidence="20">
    <location>
        <begin position="420"/>
        <end position="471"/>
    </location>
</feature>
<feature type="transmembrane region" description="Helical" evidence="16">
    <location>
        <begin position="217"/>
        <end position="238"/>
    </location>
</feature>
<dbReference type="PROSITE" id="PS50894">
    <property type="entry name" value="HPT"/>
    <property type="match status" value="1"/>
</dbReference>
<dbReference type="Pfam" id="PF01627">
    <property type="entry name" value="Hpt"/>
    <property type="match status" value="1"/>
</dbReference>
<evidence type="ECO:0000256" key="9">
    <source>
        <dbReference type="ARBA" id="ARBA00022840"/>
    </source>
</evidence>
<dbReference type="PANTHER" id="PTHR45339">
    <property type="entry name" value="HYBRID SIGNAL TRANSDUCTION HISTIDINE KINASE J"/>
    <property type="match status" value="1"/>
</dbReference>
<proteinExistence type="predicted"/>
<evidence type="ECO:0000259" key="19">
    <source>
        <dbReference type="PROSITE" id="PS50112"/>
    </source>
</evidence>
<feature type="transmembrane region" description="Helical" evidence="16">
    <location>
        <begin position="117"/>
        <end position="139"/>
    </location>
</feature>
<dbReference type="CDD" id="cd16922">
    <property type="entry name" value="HATPase_EvgS-ArcB-TorS-like"/>
    <property type="match status" value="1"/>
</dbReference>
<dbReference type="SMART" id="SM00091">
    <property type="entry name" value="PAS"/>
    <property type="match status" value="1"/>
</dbReference>
<dbReference type="Pfam" id="PF02518">
    <property type="entry name" value="HATPase_c"/>
    <property type="match status" value="1"/>
</dbReference>
<name>A0ABP7DS18_9ACTN</name>
<dbReference type="SMART" id="SM00387">
    <property type="entry name" value="HATPase_c"/>
    <property type="match status" value="1"/>
</dbReference>
<comment type="subcellular location">
    <subcellularLocation>
        <location evidence="2">Cell membrane</location>
        <topology evidence="2">Multi-pass membrane protein</topology>
    </subcellularLocation>
</comment>
<evidence type="ECO:0000256" key="10">
    <source>
        <dbReference type="ARBA" id="ARBA00022989"/>
    </source>
</evidence>
<evidence type="ECO:0000259" key="17">
    <source>
        <dbReference type="PROSITE" id="PS50109"/>
    </source>
</evidence>
<dbReference type="EC" id="2.7.13.3" evidence="3"/>
<dbReference type="Proteomes" id="UP001500051">
    <property type="component" value="Unassembled WGS sequence"/>
</dbReference>
<evidence type="ECO:0000256" key="14">
    <source>
        <dbReference type="PROSITE-ProRule" id="PRU00169"/>
    </source>
</evidence>
<feature type="transmembrane region" description="Helical" evidence="16">
    <location>
        <begin position="151"/>
        <end position="171"/>
    </location>
</feature>
<feature type="transmembrane region" description="Helical" evidence="16">
    <location>
        <begin position="250"/>
        <end position="269"/>
    </location>
</feature>
<reference evidence="23" key="1">
    <citation type="journal article" date="2019" name="Int. J. Syst. Evol. Microbiol.">
        <title>The Global Catalogue of Microorganisms (GCM) 10K type strain sequencing project: providing services to taxonomists for standard genome sequencing and annotation.</title>
        <authorList>
            <consortium name="The Broad Institute Genomics Platform"/>
            <consortium name="The Broad Institute Genome Sequencing Center for Infectious Disease"/>
            <person name="Wu L."/>
            <person name="Ma J."/>
        </authorList>
    </citation>
    <scope>NUCLEOTIDE SEQUENCE [LARGE SCALE GENOMIC DNA]</scope>
    <source>
        <strain evidence="23">JCM 16548</strain>
    </source>
</reference>
<keyword evidence="9" id="KW-0067">ATP-binding</keyword>
<dbReference type="SUPFAM" id="SSF52172">
    <property type="entry name" value="CheY-like"/>
    <property type="match status" value="2"/>
</dbReference>
<dbReference type="Gene3D" id="3.40.50.2300">
    <property type="match status" value="2"/>
</dbReference>
<feature type="transmembrane region" description="Helical" evidence="16">
    <location>
        <begin position="183"/>
        <end position="205"/>
    </location>
</feature>
<feature type="domain" description="Histidine kinase" evidence="17">
    <location>
        <begin position="489"/>
        <end position="710"/>
    </location>
</feature>
<gene>
    <name evidence="22" type="ORF">GCM10022204_29740</name>
</gene>
<evidence type="ECO:0000313" key="23">
    <source>
        <dbReference type="Proteomes" id="UP001500051"/>
    </source>
</evidence>
<dbReference type="InterPro" id="IPR000700">
    <property type="entry name" value="PAS-assoc_C"/>
</dbReference>
<evidence type="ECO:0000259" key="21">
    <source>
        <dbReference type="PROSITE" id="PS50894"/>
    </source>
</evidence>
<evidence type="ECO:0000256" key="15">
    <source>
        <dbReference type="SAM" id="MobiDB-lite"/>
    </source>
</evidence>
<keyword evidence="6 16" id="KW-0812">Transmembrane</keyword>
<dbReference type="InterPro" id="IPR001789">
    <property type="entry name" value="Sig_transdc_resp-reg_receiver"/>
</dbReference>
<dbReference type="Gene3D" id="1.10.287.130">
    <property type="match status" value="1"/>
</dbReference>
<dbReference type="InterPro" id="IPR003594">
    <property type="entry name" value="HATPase_dom"/>
</dbReference>
<keyword evidence="5 14" id="KW-0597">Phosphoprotein</keyword>
<feature type="domain" description="Response regulatory" evidence="18">
    <location>
        <begin position="876"/>
        <end position="993"/>
    </location>
</feature>
<evidence type="ECO:0000256" key="11">
    <source>
        <dbReference type="ARBA" id="ARBA00023012"/>
    </source>
</evidence>
<feature type="transmembrane region" description="Helical" evidence="16">
    <location>
        <begin position="55"/>
        <end position="73"/>
    </location>
</feature>
<dbReference type="PROSITE" id="PS50112">
    <property type="entry name" value="PAS"/>
    <property type="match status" value="1"/>
</dbReference>
<dbReference type="Gene3D" id="1.20.120.160">
    <property type="entry name" value="HPT domain"/>
    <property type="match status" value="1"/>
</dbReference>
<feature type="domain" description="Response regulatory" evidence="18">
    <location>
        <begin position="730"/>
        <end position="850"/>
    </location>
</feature>
<dbReference type="SUPFAM" id="SSF47226">
    <property type="entry name" value="Histidine-containing phosphotransfer domain, HPT domain"/>
    <property type="match status" value="1"/>
</dbReference>
<feature type="modified residue" description="4-aspartylphosphate" evidence="14">
    <location>
        <position position="784"/>
    </location>
</feature>
<dbReference type="InterPro" id="IPR035965">
    <property type="entry name" value="PAS-like_dom_sf"/>
</dbReference>
<keyword evidence="8" id="KW-0418">Kinase</keyword>
<sequence>MDRTGPSLDRPPRPGTVAATPVALLLRLGLGWLVVIAGVTALLAVGDPSSMQSQLLSSVAVLGAITFGLVCSIRAARRRTAARTAWTLMSVGFGLGALGQLGWVSSALTAAEAAPSAIGDTIAFLGYFLPTLMAMFAFPRRAELLISRYRQILDVLVISLGVILISEASVLGSVLARTDYSSLAGWLHMAYLIADITICALVLCLGMRQPPGDRSTWFFLGTGLLVVAVSDSIYVRALTEGSEYLMSTPLAAGWMIGPVLIGLATFVPMTGRTSRGRDYTLLLQLLPYVPVVGALVLVFWRAGEWQPYFLVTAGLLVVAVMTRQVMIVYENVSLTRDLEGKVASRTAELTTLGSIVTSSTDAIVGISRDNRITAWNPAAERLYGHPADTVLHSSPDFLLERTGTTTRELLDRADQGDRLDGFEIDWSGPDGRVVPVAMTVSPIVGTDGVEGVSVFAQDITERRREAQALEQAREDALASSRLKSEFLATMSHEIRTPMNAVIGLTSLLLETELDPTQRMYTEGVNSAGDALLTVIDDILDFSKLEAGKVVLDQSDFSLRLLVDEVGALLAPAASGKGLELIAYCHPDVPAAVHGDSGRIRQVLLNLVSNAVKFTATGEVILKVVMLSGDRDRARLRFEVIDTGIGIAEKDQGRLFESFSQADASTTRRFGGTGLGLAISRRLVEVMGGTITLESEVDVGSTFAVEITLRTATKPQPFIDAFSDELLVGLRVLVVDDNSTNRTLLETQLESWRLLPEVADTVPRAFEMLRSAAMLGKPYDIAALDAHMPDTDGLELARRVTADPVLQGLPMIMLTSGLYPEPAAMRSLGITQWLPKPVRSADLFDRLVRLMAPREKELHARRSYLLDPRPPVGAGAALLLVEDSLVSQVVLTELVTGLGFVVESVRDGAAALGALATREFAAVLLAMDTPGADGYGTVRAIRELDRSGRRTPVVGLLTHVTTEERERCLAAGVERLLFRPVDSTDLATVLSGIPRSAVVEQTPPPQQPSASPEDGVIDTSRLDDLAELVAADGTSLVVTMIDSYVRRSAERGDSLQRAAADSDREAVIAIAHELKGSSGTIGAQRVMRSASAVERHARAGSDPSPEAIAELLTEMDVAVQELTARAGQFGQPGPPDLRTASISG</sequence>
<dbReference type="Pfam" id="PF00072">
    <property type="entry name" value="Response_reg"/>
    <property type="match status" value="2"/>
</dbReference>
<evidence type="ECO:0000259" key="20">
    <source>
        <dbReference type="PROSITE" id="PS50113"/>
    </source>
</evidence>
<dbReference type="InterPro" id="IPR008207">
    <property type="entry name" value="Sig_transdc_His_kin_Hpt_dom"/>
</dbReference>
<keyword evidence="11" id="KW-0902">Two-component regulatory system</keyword>
<dbReference type="InterPro" id="IPR000014">
    <property type="entry name" value="PAS"/>
</dbReference>
<dbReference type="PRINTS" id="PR00344">
    <property type="entry name" value="BCTRLSENSOR"/>
</dbReference>
<dbReference type="InterPro" id="IPR013767">
    <property type="entry name" value="PAS_fold"/>
</dbReference>
<dbReference type="SUPFAM" id="SSF55874">
    <property type="entry name" value="ATPase domain of HSP90 chaperone/DNA topoisomerase II/histidine kinase"/>
    <property type="match status" value="1"/>
</dbReference>
<evidence type="ECO:0000256" key="16">
    <source>
        <dbReference type="SAM" id="Phobius"/>
    </source>
</evidence>
<comment type="caution">
    <text evidence="22">The sequence shown here is derived from an EMBL/GenBank/DDBJ whole genome shotgun (WGS) entry which is preliminary data.</text>
</comment>
<feature type="region of interest" description="Disordered" evidence="15">
    <location>
        <begin position="997"/>
        <end position="1016"/>
    </location>
</feature>
<feature type="domain" description="PAS" evidence="19">
    <location>
        <begin position="348"/>
        <end position="417"/>
    </location>
</feature>
<feature type="transmembrane region" description="Helical" evidence="16">
    <location>
        <begin position="281"/>
        <end position="302"/>
    </location>
</feature>
<dbReference type="InterPro" id="IPR004358">
    <property type="entry name" value="Sig_transdc_His_kin-like_C"/>
</dbReference>
<keyword evidence="12 16" id="KW-0472">Membrane</keyword>
<evidence type="ECO:0000256" key="1">
    <source>
        <dbReference type="ARBA" id="ARBA00000085"/>
    </source>
</evidence>
<evidence type="ECO:0000256" key="4">
    <source>
        <dbReference type="ARBA" id="ARBA00022475"/>
    </source>
</evidence>
<dbReference type="Gene3D" id="3.30.450.20">
    <property type="entry name" value="PAS domain"/>
    <property type="match status" value="1"/>
</dbReference>
<dbReference type="SUPFAM" id="SSF47384">
    <property type="entry name" value="Homodimeric domain of signal transducing histidine kinase"/>
    <property type="match status" value="1"/>
</dbReference>
<evidence type="ECO:0000256" key="8">
    <source>
        <dbReference type="ARBA" id="ARBA00022777"/>
    </source>
</evidence>
<feature type="transmembrane region" description="Helical" evidence="16">
    <location>
        <begin position="21"/>
        <end position="43"/>
    </location>
</feature>
<dbReference type="PANTHER" id="PTHR45339:SF1">
    <property type="entry name" value="HYBRID SIGNAL TRANSDUCTION HISTIDINE KINASE J"/>
    <property type="match status" value="1"/>
</dbReference>
<comment type="catalytic activity">
    <reaction evidence="1">
        <text>ATP + protein L-histidine = ADP + protein N-phospho-L-histidine.</text>
        <dbReference type="EC" id="2.7.13.3"/>
    </reaction>
</comment>
<keyword evidence="8" id="KW-0808">Transferase</keyword>
<keyword evidence="4" id="KW-1003">Cell membrane</keyword>
<evidence type="ECO:0000256" key="12">
    <source>
        <dbReference type="ARBA" id="ARBA00023136"/>
    </source>
</evidence>
<evidence type="ECO:0000313" key="22">
    <source>
        <dbReference type="EMBL" id="GAA3709500.1"/>
    </source>
</evidence>
<evidence type="ECO:0000259" key="18">
    <source>
        <dbReference type="PROSITE" id="PS50110"/>
    </source>
</evidence>
<dbReference type="PROSITE" id="PS50110">
    <property type="entry name" value="RESPONSE_REGULATORY"/>
    <property type="match status" value="2"/>
</dbReference>
<evidence type="ECO:0000256" key="13">
    <source>
        <dbReference type="PROSITE-ProRule" id="PRU00110"/>
    </source>
</evidence>
<dbReference type="InterPro" id="IPR011006">
    <property type="entry name" value="CheY-like_superfamily"/>
</dbReference>
<dbReference type="InterPro" id="IPR036097">
    <property type="entry name" value="HisK_dim/P_sf"/>
</dbReference>
<dbReference type="InterPro" id="IPR005467">
    <property type="entry name" value="His_kinase_dom"/>
</dbReference>
<dbReference type="Gene3D" id="3.30.565.10">
    <property type="entry name" value="Histidine kinase-like ATPase, C-terminal domain"/>
    <property type="match status" value="1"/>
</dbReference>
<keyword evidence="10 16" id="KW-1133">Transmembrane helix</keyword>
<evidence type="ECO:0000256" key="2">
    <source>
        <dbReference type="ARBA" id="ARBA00004651"/>
    </source>
</evidence>
<feature type="modified residue" description="Phosphohistidine" evidence="13">
    <location>
        <position position="1071"/>
    </location>
</feature>
<dbReference type="PROSITE" id="PS50113">
    <property type="entry name" value="PAC"/>
    <property type="match status" value="1"/>
</dbReference>
<evidence type="ECO:0000256" key="3">
    <source>
        <dbReference type="ARBA" id="ARBA00012438"/>
    </source>
</evidence>
<dbReference type="NCBIfam" id="TIGR00229">
    <property type="entry name" value="sensory_box"/>
    <property type="match status" value="1"/>
</dbReference>
<evidence type="ECO:0000256" key="6">
    <source>
        <dbReference type="ARBA" id="ARBA00022692"/>
    </source>
</evidence>
<dbReference type="EMBL" id="BAAAYX010000013">
    <property type="protein sequence ID" value="GAA3709500.1"/>
    <property type="molecule type" value="Genomic_DNA"/>
</dbReference>
<dbReference type="Pfam" id="PF00512">
    <property type="entry name" value="HisKA"/>
    <property type="match status" value="1"/>
</dbReference>
<protein>
    <recommendedName>
        <fullName evidence="3">histidine kinase</fullName>
        <ecNumber evidence="3">2.7.13.3</ecNumber>
    </recommendedName>
</protein>
<keyword evidence="23" id="KW-1185">Reference proteome</keyword>
<comment type="caution">
    <text evidence="14">Lacks conserved residue(s) required for the propagation of feature annotation.</text>
</comment>
<dbReference type="CDD" id="cd17546">
    <property type="entry name" value="REC_hyHK_CKI1_RcsC-like"/>
    <property type="match status" value="2"/>
</dbReference>
<dbReference type="SMART" id="SM00388">
    <property type="entry name" value="HisKA"/>
    <property type="match status" value="1"/>
</dbReference>
<keyword evidence="7" id="KW-0547">Nucleotide-binding</keyword>
<dbReference type="InterPro" id="IPR036641">
    <property type="entry name" value="HPT_dom_sf"/>
</dbReference>
<dbReference type="Pfam" id="PF00989">
    <property type="entry name" value="PAS"/>
    <property type="match status" value="1"/>
</dbReference>
<dbReference type="PROSITE" id="PS50109">
    <property type="entry name" value="HIS_KIN"/>
    <property type="match status" value="1"/>
</dbReference>
<evidence type="ECO:0000256" key="5">
    <source>
        <dbReference type="ARBA" id="ARBA00022553"/>
    </source>
</evidence>
<dbReference type="InterPro" id="IPR003661">
    <property type="entry name" value="HisK_dim/P_dom"/>
</dbReference>
<dbReference type="InterPro" id="IPR036890">
    <property type="entry name" value="HATPase_C_sf"/>
</dbReference>
<dbReference type="SUPFAM" id="SSF55785">
    <property type="entry name" value="PYP-like sensor domain (PAS domain)"/>
    <property type="match status" value="1"/>
</dbReference>
<dbReference type="CDD" id="cd00082">
    <property type="entry name" value="HisKA"/>
    <property type="match status" value="1"/>
</dbReference>